<organism evidence="1">
    <name type="scientific">Picea glauca</name>
    <name type="common">White spruce</name>
    <name type="synonym">Pinus glauca</name>
    <dbReference type="NCBI Taxonomy" id="3330"/>
    <lineage>
        <taxon>Eukaryota</taxon>
        <taxon>Viridiplantae</taxon>
        <taxon>Streptophyta</taxon>
        <taxon>Embryophyta</taxon>
        <taxon>Tracheophyta</taxon>
        <taxon>Spermatophyta</taxon>
        <taxon>Pinopsida</taxon>
        <taxon>Pinidae</taxon>
        <taxon>Conifers I</taxon>
        <taxon>Pinales</taxon>
        <taxon>Pinaceae</taxon>
        <taxon>Picea</taxon>
    </lineage>
</organism>
<name>A0A117NIS4_PICGL</name>
<protein>
    <submittedName>
        <fullName evidence="1">Uncharacterized protein</fullName>
    </submittedName>
</protein>
<geneLocation type="mitochondrion" evidence="1"/>
<evidence type="ECO:0000313" key="1">
    <source>
        <dbReference type="EMBL" id="KUM50437.1"/>
    </source>
</evidence>
<dbReference type="EMBL" id="LKAM01000001">
    <property type="protein sequence ID" value="KUM50437.1"/>
    <property type="molecule type" value="Genomic_DNA"/>
</dbReference>
<sequence>MYALLYAAYFFRSDGVTLLGPPVCVMHAPMVISDVFIS</sequence>
<proteinExistence type="predicted"/>
<comment type="caution">
    <text evidence="1">The sequence shown here is derived from an EMBL/GenBank/DDBJ whole genome shotgun (WGS) entry which is preliminary data.</text>
</comment>
<accession>A0A117NIS4</accession>
<reference evidence="1" key="1">
    <citation type="journal article" date="2015" name="Genome Biol. Evol.">
        <title>Organellar Genomes of White Spruce (Picea glauca): Assembly and Annotation.</title>
        <authorList>
            <person name="Jackman S.D."/>
            <person name="Warren R.L."/>
            <person name="Gibb E.A."/>
            <person name="Vandervalk B.P."/>
            <person name="Mohamadi H."/>
            <person name="Chu J."/>
            <person name="Raymond A."/>
            <person name="Pleasance S."/>
            <person name="Coope R."/>
            <person name="Wildung M.R."/>
            <person name="Ritland C.E."/>
            <person name="Bousquet J."/>
            <person name="Jones S.J."/>
            <person name="Bohlmann J."/>
            <person name="Birol I."/>
        </authorList>
    </citation>
    <scope>NUCLEOTIDE SEQUENCE [LARGE SCALE GENOMIC DNA]</scope>
    <source>
        <tissue evidence="1">Flushing bud</tissue>
    </source>
</reference>
<gene>
    <name evidence="1" type="ORF">ABT39_MTgene280</name>
</gene>
<dbReference type="AlphaFoldDB" id="A0A117NIS4"/>
<keyword evidence="1" id="KW-0496">Mitochondrion</keyword>